<dbReference type="PANTHER" id="PTHR22600:SF57">
    <property type="entry name" value="BETA-N-ACETYLHEXOSAMINIDASE"/>
    <property type="match status" value="1"/>
</dbReference>
<evidence type="ECO:0000256" key="5">
    <source>
        <dbReference type="ARBA" id="ARBA00023295"/>
    </source>
</evidence>
<dbReference type="SUPFAM" id="SSF51445">
    <property type="entry name" value="(Trans)glycosidases"/>
    <property type="match status" value="1"/>
</dbReference>
<evidence type="ECO:0000313" key="13">
    <source>
        <dbReference type="Proteomes" id="UP000321039"/>
    </source>
</evidence>
<comment type="catalytic activity">
    <reaction evidence="1">
        <text>Hydrolysis of terminal non-reducing N-acetyl-D-hexosamine residues in N-acetyl-beta-D-hexosaminides.</text>
        <dbReference type="EC" id="3.2.1.52"/>
    </reaction>
</comment>
<organism evidence="12 13">
    <name type="scientific">Parahaliea maris</name>
    <dbReference type="NCBI Taxonomy" id="2716870"/>
    <lineage>
        <taxon>Bacteria</taxon>
        <taxon>Pseudomonadati</taxon>
        <taxon>Pseudomonadota</taxon>
        <taxon>Gammaproteobacteria</taxon>
        <taxon>Cellvibrionales</taxon>
        <taxon>Halieaceae</taxon>
        <taxon>Parahaliea</taxon>
    </lineage>
</organism>
<dbReference type="GO" id="GO:0016020">
    <property type="term" value="C:membrane"/>
    <property type="evidence" value="ECO:0007669"/>
    <property type="project" value="TreeGrafter"/>
</dbReference>
<evidence type="ECO:0000256" key="4">
    <source>
        <dbReference type="ARBA" id="ARBA00022801"/>
    </source>
</evidence>
<evidence type="ECO:0000256" key="1">
    <source>
        <dbReference type="ARBA" id="ARBA00001231"/>
    </source>
</evidence>
<feature type="active site" description="Proton donor" evidence="8">
    <location>
        <position position="327"/>
    </location>
</feature>
<dbReference type="InterPro" id="IPR017853">
    <property type="entry name" value="GH"/>
</dbReference>
<feature type="domain" description="GH29D-like beta-sandwich" evidence="11">
    <location>
        <begin position="540"/>
        <end position="589"/>
    </location>
</feature>
<evidence type="ECO:0000256" key="3">
    <source>
        <dbReference type="ARBA" id="ARBA00012663"/>
    </source>
</evidence>
<keyword evidence="4 12" id="KW-0378">Hydrolase</keyword>
<dbReference type="Pfam" id="PF02838">
    <property type="entry name" value="Glyco_hydro_20b"/>
    <property type="match status" value="1"/>
</dbReference>
<dbReference type="AlphaFoldDB" id="A0A5C8ZNM0"/>
<evidence type="ECO:0000256" key="8">
    <source>
        <dbReference type="PIRSR" id="PIRSR625705-1"/>
    </source>
</evidence>
<dbReference type="InterPro" id="IPR059177">
    <property type="entry name" value="GH29D-like_dom"/>
</dbReference>
<dbReference type="CDD" id="cd06563">
    <property type="entry name" value="GH20_chitobiase-like"/>
    <property type="match status" value="1"/>
</dbReference>
<accession>A0A5C8ZNM0</accession>
<evidence type="ECO:0000313" key="12">
    <source>
        <dbReference type="EMBL" id="TXS89815.1"/>
    </source>
</evidence>
<dbReference type="InterPro" id="IPR025705">
    <property type="entry name" value="Beta_hexosaminidase_sua/sub"/>
</dbReference>
<dbReference type="Gene3D" id="3.20.20.80">
    <property type="entry name" value="Glycosidases"/>
    <property type="match status" value="1"/>
</dbReference>
<dbReference type="Pfam" id="PF00728">
    <property type="entry name" value="Glyco_hydro_20"/>
    <property type="match status" value="1"/>
</dbReference>
<dbReference type="InterPro" id="IPR015882">
    <property type="entry name" value="HEX_bac_N"/>
</dbReference>
<dbReference type="EC" id="3.2.1.52" evidence="3"/>
<evidence type="ECO:0000259" key="9">
    <source>
        <dbReference type="Pfam" id="PF00728"/>
    </source>
</evidence>
<protein>
    <recommendedName>
        <fullName evidence="3">beta-N-acetylhexosaminidase</fullName>
        <ecNumber evidence="3">3.2.1.52</ecNumber>
    </recommendedName>
    <alternativeName>
        <fullName evidence="6">Beta-N-acetylhexosaminidase</fullName>
    </alternativeName>
    <alternativeName>
        <fullName evidence="7">N-acetyl-beta-glucosaminidase</fullName>
    </alternativeName>
</protein>
<feature type="domain" description="Glycoside hydrolase family 20 catalytic" evidence="9">
    <location>
        <begin position="152"/>
        <end position="493"/>
    </location>
</feature>
<dbReference type="GO" id="GO:0005975">
    <property type="term" value="P:carbohydrate metabolic process"/>
    <property type="evidence" value="ECO:0007669"/>
    <property type="project" value="InterPro"/>
</dbReference>
<dbReference type="InterPro" id="IPR015883">
    <property type="entry name" value="Glyco_hydro_20_cat"/>
</dbReference>
<gene>
    <name evidence="12" type="ORF">FV139_18955</name>
</gene>
<dbReference type="Proteomes" id="UP000321039">
    <property type="component" value="Unassembled WGS sequence"/>
</dbReference>
<comment type="similarity">
    <text evidence="2">Belongs to the glycosyl hydrolase 20 family.</text>
</comment>
<name>A0A5C8ZNM0_9GAMM</name>
<keyword evidence="5" id="KW-0326">Glycosidase</keyword>
<dbReference type="PRINTS" id="PR00738">
    <property type="entry name" value="GLHYDRLASE20"/>
</dbReference>
<feature type="domain" description="Beta-hexosaminidase bacterial type N-terminal" evidence="10">
    <location>
        <begin position="9"/>
        <end position="147"/>
    </location>
</feature>
<keyword evidence="13" id="KW-1185">Reference proteome</keyword>
<dbReference type="RefSeq" id="WP_148070066.1">
    <property type="nucleotide sequence ID" value="NZ_VRZA01000009.1"/>
</dbReference>
<dbReference type="PANTHER" id="PTHR22600">
    <property type="entry name" value="BETA-HEXOSAMINIDASE"/>
    <property type="match status" value="1"/>
</dbReference>
<evidence type="ECO:0000259" key="10">
    <source>
        <dbReference type="Pfam" id="PF02838"/>
    </source>
</evidence>
<reference evidence="12 13" key="1">
    <citation type="submission" date="2019-08" db="EMBL/GenBank/DDBJ databases">
        <title>Parahaliea maris sp. nov., isolated from the surface seawater.</title>
        <authorList>
            <person name="Liu Y."/>
        </authorList>
    </citation>
    <scope>NUCLEOTIDE SEQUENCE [LARGE SCALE GENOMIC DNA]</scope>
    <source>
        <strain evidence="12 13">HSLHS9</strain>
    </source>
</reference>
<dbReference type="Gene3D" id="3.30.379.10">
    <property type="entry name" value="Chitobiase/beta-hexosaminidase domain 2-like"/>
    <property type="match status" value="1"/>
</dbReference>
<dbReference type="GO" id="GO:0004563">
    <property type="term" value="F:beta-N-acetylhexosaminidase activity"/>
    <property type="evidence" value="ECO:0007669"/>
    <property type="project" value="UniProtKB-EC"/>
</dbReference>
<evidence type="ECO:0000256" key="6">
    <source>
        <dbReference type="ARBA" id="ARBA00030512"/>
    </source>
</evidence>
<dbReference type="Pfam" id="PF13290">
    <property type="entry name" value="CHB_HEX_C_1"/>
    <property type="match status" value="1"/>
</dbReference>
<dbReference type="SUPFAM" id="SSF55545">
    <property type="entry name" value="beta-N-acetylhexosaminidase-like domain"/>
    <property type="match status" value="1"/>
</dbReference>
<evidence type="ECO:0000256" key="7">
    <source>
        <dbReference type="ARBA" id="ARBA00033000"/>
    </source>
</evidence>
<proteinExistence type="inferred from homology"/>
<dbReference type="Gene3D" id="2.60.120.260">
    <property type="entry name" value="Galactose-binding domain-like"/>
    <property type="match status" value="1"/>
</dbReference>
<comment type="caution">
    <text evidence="12">The sequence shown here is derived from an EMBL/GenBank/DDBJ whole genome shotgun (WGS) entry which is preliminary data.</text>
</comment>
<sequence>MLLPVIPQPVIPQPRHSRAGSGQFLLLPATPLIVGEPVLDGVGERVRSALGLRSAEGYEGHEGYEGYEGHEGHETGSPALTLELDASLPGPEHYELEIRPDGLRLAGGAEAGVMFALQTLLQLVPVEVDIRGLPATGVTLPSVTFRDGPACEWRGMHLDCSRHFFPVAFIKRYLDLLALHKMNRFHWHLTDDQGWRLESSRFPALTGRGAWRSRTVEGHTSNREKRYREQAYGGFYSQQDIRDIVSYARERQIEVVPEIDIPGHAAALLAAHPELACAPGNYEVEAHFGIFPDVLCPKEETFTFLGELFSEVAGLFPGDCVHIGGDEVVKAAWRHCPHCQQLIADKQLGDEDGLHGYFVARVAHMLKGLGKKVIGWDEVMDGDVPRDTTVMCWNASAGVRALEAGYPTVLTPVDRVYFDFYQSTSLDEPAAIHGLTPLRKVYEFDPFGLAAGASAPILGGQGNVWTEYLATPAAVEYALLPRLSALAEVLWTGESRNWGDFCRRLPTLVDRLRLRGYTVADSACKPAAVVSSVRDGVLRVGLCCDFPDVAIHYTTDGSPPGPDSVGYNGELAVSGEWVLRAVGIDANGTVHGDERLHLAAHRALHRQVYHWREDGLQRAPELALLTNGCRNNERIFQYHEWVEFAGTGADIVVDLEQVTSLQRLRCNVEAGAHRQLARPAGVRLLGSSDGQRWQPLAALDEADIAADGALDIPLAGHSARYLRLQLDNSLQYYSPETRQLQRFPLYLDELVVD</sequence>
<dbReference type="InterPro" id="IPR029018">
    <property type="entry name" value="Hex-like_dom2"/>
</dbReference>
<dbReference type="GO" id="GO:0030203">
    <property type="term" value="P:glycosaminoglycan metabolic process"/>
    <property type="evidence" value="ECO:0007669"/>
    <property type="project" value="TreeGrafter"/>
</dbReference>
<dbReference type="EMBL" id="VRZA01000009">
    <property type="protein sequence ID" value="TXS89815.1"/>
    <property type="molecule type" value="Genomic_DNA"/>
</dbReference>
<evidence type="ECO:0000259" key="11">
    <source>
        <dbReference type="Pfam" id="PF13290"/>
    </source>
</evidence>
<evidence type="ECO:0000256" key="2">
    <source>
        <dbReference type="ARBA" id="ARBA00006285"/>
    </source>
</evidence>